<sequence>MIGKWENGCQRTETQRAGHSRAQERNPAQGKSNKKNIKSDRILSASYSFPDREPPYCQENLCTTSPLGIWTKFYKSDPRIALGKYSPLEKEILRLGGVHTVAARRFLADKQEEERKMLKELQLMSSDHKQMIECKKQSSPPRTVCGPIEKIWTAKVVVPAEEFKMPQREKVNINKHIERMQLARALRNNQLLPYVKRFRNSSFLSGTGLGLITRDKAKEEEDRHDNGYCDNSNQKEEKGESEHKTTKRQEIKMNVSFKSEEPPKCIICHPNECKPFIHLRKRERSITGSTNRNLFSLAEFPGDLMLMHQDFISRGIHPSVVTKNYLLEEESTCKERLHNDTPYPY</sequence>
<keyword evidence="1" id="KW-1185">Reference proteome</keyword>
<proteinExistence type="predicted"/>
<reference evidence="2" key="1">
    <citation type="submission" date="2025-08" db="UniProtKB">
        <authorList>
            <consortium name="RefSeq"/>
        </authorList>
    </citation>
    <scope>IDENTIFICATION</scope>
</reference>
<name>A0AC58MXW4_CASCN</name>
<accession>A0AC58MXW4</accession>
<dbReference type="Proteomes" id="UP001732720">
    <property type="component" value="Chromosome 7"/>
</dbReference>
<gene>
    <name evidence="2" type="primary">C7H10orf120</name>
</gene>
<evidence type="ECO:0000313" key="2">
    <source>
        <dbReference type="RefSeq" id="XP_073934252.1"/>
    </source>
</evidence>
<organism evidence="1 2">
    <name type="scientific">Castor canadensis</name>
    <name type="common">American beaver</name>
    <dbReference type="NCBI Taxonomy" id="51338"/>
    <lineage>
        <taxon>Eukaryota</taxon>
        <taxon>Metazoa</taxon>
        <taxon>Chordata</taxon>
        <taxon>Craniata</taxon>
        <taxon>Vertebrata</taxon>
        <taxon>Euteleostomi</taxon>
        <taxon>Mammalia</taxon>
        <taxon>Eutheria</taxon>
        <taxon>Euarchontoglires</taxon>
        <taxon>Glires</taxon>
        <taxon>Rodentia</taxon>
        <taxon>Castorimorpha</taxon>
        <taxon>Castoridae</taxon>
        <taxon>Castor</taxon>
    </lineage>
</organism>
<dbReference type="RefSeq" id="XP_073934252.1">
    <property type="nucleotide sequence ID" value="XM_074078151.1"/>
</dbReference>
<protein>
    <submittedName>
        <fullName evidence="2">Uncharacterized protein C10orf120 homolog</fullName>
    </submittedName>
</protein>
<evidence type="ECO:0000313" key="1">
    <source>
        <dbReference type="Proteomes" id="UP001732720"/>
    </source>
</evidence>